<comment type="caution">
    <text evidence="1">The sequence shown here is derived from an EMBL/GenBank/DDBJ whole genome shotgun (WGS) entry which is preliminary data.</text>
</comment>
<protein>
    <submittedName>
        <fullName evidence="1">Uncharacterized protein</fullName>
    </submittedName>
</protein>
<keyword evidence="2" id="KW-1185">Reference proteome</keyword>
<accession>A0A1L8STB0</accession>
<dbReference type="EMBL" id="JXKM01000008">
    <property type="protein sequence ID" value="OJG35216.1"/>
    <property type="molecule type" value="Genomic_DNA"/>
</dbReference>
<name>A0A1L8STB0_9ENTE</name>
<dbReference type="STRING" id="319970.RV00_GL003047"/>
<evidence type="ECO:0000313" key="2">
    <source>
        <dbReference type="Proteomes" id="UP000183700"/>
    </source>
</evidence>
<sequence length="89" mass="10847">MFMEDFQQQLAQFPIELRKAWSVGFVFVKEADHYWHFPARQWEDKQIQNYFFERFNQSSSFVSYPELGLKQLVIKNRPELLIIIPYSPE</sequence>
<organism evidence="1 2">
    <name type="scientific">Enterococcus devriesei</name>
    <dbReference type="NCBI Taxonomy" id="319970"/>
    <lineage>
        <taxon>Bacteria</taxon>
        <taxon>Bacillati</taxon>
        <taxon>Bacillota</taxon>
        <taxon>Bacilli</taxon>
        <taxon>Lactobacillales</taxon>
        <taxon>Enterococcaceae</taxon>
        <taxon>Enterococcus</taxon>
    </lineage>
</organism>
<reference evidence="1 2" key="1">
    <citation type="submission" date="2014-12" db="EMBL/GenBank/DDBJ databases">
        <title>Draft genome sequences of 29 type strains of Enterococci.</title>
        <authorList>
            <person name="Zhong Z."/>
            <person name="Sun Z."/>
            <person name="Liu W."/>
            <person name="Zhang W."/>
            <person name="Zhang H."/>
        </authorList>
    </citation>
    <scope>NUCLEOTIDE SEQUENCE [LARGE SCALE GENOMIC DNA]</scope>
    <source>
        <strain evidence="1 2">DSM 22802</strain>
    </source>
</reference>
<dbReference type="AlphaFoldDB" id="A0A1L8STB0"/>
<proteinExistence type="predicted"/>
<gene>
    <name evidence="1" type="ORF">RV00_GL003047</name>
</gene>
<dbReference type="Proteomes" id="UP000183700">
    <property type="component" value="Unassembled WGS sequence"/>
</dbReference>
<evidence type="ECO:0000313" key="1">
    <source>
        <dbReference type="EMBL" id="OJG35216.1"/>
    </source>
</evidence>